<dbReference type="RefSeq" id="WP_284194037.1">
    <property type="nucleotide sequence ID" value="NZ_BSPW01000096.1"/>
</dbReference>
<comment type="caution">
    <text evidence="1">The sequence shown here is derived from an EMBL/GenBank/DDBJ whole genome shotgun (WGS) entry which is preliminary data.</text>
</comment>
<proteinExistence type="predicted"/>
<accession>A0ABQ6F5K5</accession>
<sequence length="62" mass="6972">MDEITKLELEIEAKLSVIQYELGQAKQNAHQTMTIDVEAAEALMSNYTFLTTNALPSNKDKQ</sequence>
<evidence type="ECO:0000313" key="2">
    <source>
        <dbReference type="Proteomes" id="UP001157138"/>
    </source>
</evidence>
<evidence type="ECO:0000313" key="1">
    <source>
        <dbReference type="EMBL" id="GLT20216.1"/>
    </source>
</evidence>
<reference evidence="2" key="1">
    <citation type="journal article" date="2019" name="Int. J. Syst. Evol. Microbiol.">
        <title>The Global Catalogue of Microorganisms (GCM) 10K type strain sequencing project: providing services to taxonomists for standard genome sequencing and annotation.</title>
        <authorList>
            <consortium name="The Broad Institute Genomics Platform"/>
            <consortium name="The Broad Institute Genome Sequencing Center for Infectious Disease"/>
            <person name="Wu L."/>
            <person name="Ma J."/>
        </authorList>
    </citation>
    <scope>NUCLEOTIDE SEQUENCE [LARGE SCALE GENOMIC DNA]</scope>
    <source>
        <strain evidence="2">NBRC 108723</strain>
    </source>
</reference>
<organism evidence="1 2">
    <name type="scientific">Vibrio zhanjiangensis</name>
    <dbReference type="NCBI Taxonomy" id="1046128"/>
    <lineage>
        <taxon>Bacteria</taxon>
        <taxon>Pseudomonadati</taxon>
        <taxon>Pseudomonadota</taxon>
        <taxon>Gammaproteobacteria</taxon>
        <taxon>Vibrionales</taxon>
        <taxon>Vibrionaceae</taxon>
        <taxon>Vibrio</taxon>
    </lineage>
</organism>
<protein>
    <submittedName>
        <fullName evidence="1">Uncharacterized protein</fullName>
    </submittedName>
</protein>
<name>A0ABQ6F5K5_9VIBR</name>
<keyword evidence="2" id="KW-1185">Reference proteome</keyword>
<dbReference type="Proteomes" id="UP001157138">
    <property type="component" value="Unassembled WGS sequence"/>
</dbReference>
<dbReference type="EMBL" id="BSPW01000096">
    <property type="protein sequence ID" value="GLT20216.1"/>
    <property type="molecule type" value="Genomic_DNA"/>
</dbReference>
<gene>
    <name evidence="1" type="ORF">GCM10007938_39990</name>
</gene>